<dbReference type="Gene3D" id="1.25.40.10">
    <property type="entry name" value="Tetratricopeptide repeat domain"/>
    <property type="match status" value="4"/>
</dbReference>
<dbReference type="EMBL" id="JHEG04000001">
    <property type="protein sequence ID" value="KAF3890723.1"/>
    <property type="molecule type" value="Genomic_DNA"/>
</dbReference>
<feature type="repeat" description="TPR" evidence="3">
    <location>
        <begin position="571"/>
        <end position="604"/>
    </location>
</feature>
<gene>
    <name evidence="6" type="ORF">DA73_0210120</name>
    <name evidence="5" type="ORF">DA73_0400038730</name>
</gene>
<feature type="repeat" description="TPR" evidence="3">
    <location>
        <begin position="299"/>
        <end position="332"/>
    </location>
</feature>
<dbReference type="STRING" id="1479485.DA73_0210120"/>
<feature type="repeat" description="TPR" evidence="3">
    <location>
        <begin position="537"/>
        <end position="570"/>
    </location>
</feature>
<feature type="repeat" description="TPR" evidence="3">
    <location>
        <begin position="367"/>
        <end position="400"/>
    </location>
</feature>
<reference evidence="6" key="1">
    <citation type="journal article" date="2015" name="Genome Announc.">
        <title>Draft Genome Sequence of Tolypothrix boutellei Strain VB521301.</title>
        <authorList>
            <person name="Chandrababunaidu M.M."/>
            <person name="Singh D."/>
            <person name="Sen D."/>
            <person name="Bhan S."/>
            <person name="Das S."/>
            <person name="Gupta A."/>
            <person name="Adhikary S.P."/>
            <person name="Tripathy S."/>
        </authorList>
    </citation>
    <scope>NUCLEOTIDE SEQUENCE</scope>
    <source>
        <strain evidence="6">VB521301</strain>
    </source>
</reference>
<evidence type="ECO:0000256" key="3">
    <source>
        <dbReference type="PROSITE-ProRule" id="PRU00339"/>
    </source>
</evidence>
<accession>A0A0C1R355</accession>
<dbReference type="PANTHER" id="PTHR44943:SF4">
    <property type="entry name" value="TPR REPEAT-CONTAINING PROTEIN MJ0798"/>
    <property type="match status" value="1"/>
</dbReference>
<dbReference type="SUPFAM" id="SSF48452">
    <property type="entry name" value="TPR-like"/>
    <property type="match status" value="2"/>
</dbReference>
<dbReference type="Proteomes" id="UP000029738">
    <property type="component" value="Unassembled WGS sequence"/>
</dbReference>
<dbReference type="InterPro" id="IPR011990">
    <property type="entry name" value="TPR-like_helical_dom_sf"/>
</dbReference>
<name>A0A0C1R355_9CYAN</name>
<dbReference type="OrthoDB" id="3882674at2"/>
<organism evidence="6">
    <name type="scientific">Tolypothrix bouteillei VB521301</name>
    <dbReference type="NCBI Taxonomy" id="1479485"/>
    <lineage>
        <taxon>Bacteria</taxon>
        <taxon>Bacillati</taxon>
        <taxon>Cyanobacteriota</taxon>
        <taxon>Cyanophyceae</taxon>
        <taxon>Nostocales</taxon>
        <taxon>Tolypothrichaceae</taxon>
        <taxon>Tolypothrix</taxon>
    </lineage>
</organism>
<comment type="caution">
    <text evidence="6">The sequence shown here is derived from an EMBL/GenBank/DDBJ whole genome shotgun (WGS) entry which is preliminary data.</text>
</comment>
<feature type="domain" description="CHAT" evidence="4">
    <location>
        <begin position="959"/>
        <end position="1262"/>
    </location>
</feature>
<dbReference type="InterPro" id="IPR019734">
    <property type="entry name" value="TPR_rpt"/>
</dbReference>
<feature type="repeat" description="TPR" evidence="3">
    <location>
        <begin position="435"/>
        <end position="468"/>
    </location>
</feature>
<dbReference type="AlphaFoldDB" id="A0A0C1R355"/>
<feature type="repeat" description="TPR" evidence="3">
    <location>
        <begin position="333"/>
        <end position="366"/>
    </location>
</feature>
<dbReference type="InterPro" id="IPR024983">
    <property type="entry name" value="CHAT_dom"/>
</dbReference>
<evidence type="ECO:0000256" key="2">
    <source>
        <dbReference type="ARBA" id="ARBA00022803"/>
    </source>
</evidence>
<dbReference type="EMBL" id="JHEG02000037">
    <property type="protein sequence ID" value="KIE11979.1"/>
    <property type="molecule type" value="Genomic_DNA"/>
</dbReference>
<dbReference type="SMART" id="SM00028">
    <property type="entry name" value="TPR"/>
    <property type="match status" value="10"/>
</dbReference>
<feature type="repeat" description="TPR" evidence="3">
    <location>
        <begin position="401"/>
        <end position="434"/>
    </location>
</feature>
<dbReference type="Pfam" id="PF13414">
    <property type="entry name" value="TPR_11"/>
    <property type="match status" value="1"/>
</dbReference>
<dbReference type="InterPro" id="IPR013105">
    <property type="entry name" value="TPR_2"/>
</dbReference>
<feature type="repeat" description="TPR" evidence="3">
    <location>
        <begin position="469"/>
        <end position="502"/>
    </location>
</feature>
<keyword evidence="7" id="KW-1185">Reference proteome</keyword>
<sequence length="1264" mass="144542">MLKWLIRWFNKIFKYPFGKKQTRSTQPKGERTVLQPLPELTNADLEFLFTQLLEGVYQARGQQWAIKYLQRMENRISLERWIDWLLDFGERLLTSPAPNNQLAERMVQLGELGIGTIGELSYDIGIRVLTRNLGNPYWDTDRQNTETAIATARLTPVEEFVQNSQEEHSDSNYTEYTETKTPVDASNLIPRQPTSSSNDLVWEFTRADTKITPTNYEPSPNAGEQAWLEQNQQAASIEQSENEPLQPTVAGTLDELLVRLEQSTNLVQQLATDLGIQSTEPSVNTNLANEQLHLAEERSQALFYQGLAAAKAGSLAEAITYYNKAIEINPTSHEYWFNRGLTLFYLENFTEALASYDRAIALKPDFYKCWYYRGGIFGEMGQYEDAIACFDEAIEIKFDYPEAWSSRAAALLKLGYPTEAVASFDRALVLQPEDQENWYYRGIALAHGERRNDAIASYDRAIEIQPDFYEAWYNRGIELSNLERYEDAVASLEQATNIQPDFYDAWYALGSALEKLGKKEQAIASYERAAELQPGAYEVWIDKGVVLASLGHWDEAISSWEQALEIKPDFYLAWFNRAVALENLGRREDSIPSYDKAVEINPSFYLAWYNRAVALFYIGKFEEAIASYDRALEIKIDYWEAWIGRGAAAGSAVHNDSHTIPTNIAAANPSLYARGYEGKLASYQEGLKYVLPSTHAEGWGRLCLALGNAYYEKGRRDTVPRPYWQQAITEYDLSLKALTADDFPQLHLEVVQNIVKTYIGLEQPSEAQEFNQYAIALLQEYLNEPTRSNESKKDLCLRNIGFWQLAIDIAIQFGEIAQSLELAEYHKNACITWLRSGWKNEILSPSYRSIHDLLNPTTAIIYWHISPCTLRTFIIKYKSPEPIPVFTPVLNVEATEEKPLPEAIKRLVEFEEWLEDWNQHEREYRNPNPEAQNESHHSWLASMEQRLLKLKGILNISAVINELEDITHLILIPHRDLHRFPLHALFQISSPLEKSQQQTQASFTLTYLPSVQVGLSLKSQPLWRVQSLPLLSVENPDSPNNSALAFAKLESEAIAQMFHRCKRIQGLQATKKQVEKVLTGDYNIFHFTGYVTDNFNQPQESEFFLAGEDRLTIEEICQKNIAKYNLLTLSTCEIAIPGNSTISTEYVGLVNTLLNQGVDYVVSTLWNVESSASALVMIEFYRRLIRDLPVATALLEATQWLRNVTAGELKKWYEETLNTLDREGTTIRANLATELYRSSKLPPENKLYEHPFYWAAFTISGKFY</sequence>
<keyword evidence="2 3" id="KW-0802">TPR repeat</keyword>
<evidence type="ECO:0000259" key="4">
    <source>
        <dbReference type="Pfam" id="PF12770"/>
    </source>
</evidence>
<evidence type="ECO:0000313" key="5">
    <source>
        <dbReference type="EMBL" id="KAF3890723.1"/>
    </source>
</evidence>
<dbReference type="RefSeq" id="WP_038084008.1">
    <property type="nucleotide sequence ID" value="NZ_JHEG04000001.1"/>
</dbReference>
<evidence type="ECO:0000313" key="6">
    <source>
        <dbReference type="EMBL" id="KIE11979.1"/>
    </source>
</evidence>
<reference evidence="5" key="2">
    <citation type="submission" date="2019-11" db="EMBL/GenBank/DDBJ databases">
        <title>Improved Assembly of Tolypothrix boutellei genome.</title>
        <authorList>
            <person name="Sarangi A.N."/>
            <person name="Mukherjee M."/>
            <person name="Ghosh S."/>
            <person name="Singh D."/>
            <person name="Das A."/>
            <person name="Kant S."/>
            <person name="Prusty A."/>
            <person name="Tripathy S."/>
        </authorList>
    </citation>
    <scope>NUCLEOTIDE SEQUENCE</scope>
    <source>
        <strain evidence="5">VB521301</strain>
    </source>
</reference>
<evidence type="ECO:0000256" key="1">
    <source>
        <dbReference type="ARBA" id="ARBA00022737"/>
    </source>
</evidence>
<proteinExistence type="predicted"/>
<protein>
    <submittedName>
        <fullName evidence="6">Tetratricopeptide TPR_1 repeat-containing protein</fullName>
    </submittedName>
    <submittedName>
        <fullName evidence="5">Tetratricopeptide repeat protein</fullName>
    </submittedName>
</protein>
<evidence type="ECO:0000313" key="7">
    <source>
        <dbReference type="Proteomes" id="UP000029738"/>
    </source>
</evidence>
<dbReference type="Pfam" id="PF13432">
    <property type="entry name" value="TPR_16"/>
    <property type="match status" value="2"/>
</dbReference>
<dbReference type="Pfam" id="PF07719">
    <property type="entry name" value="TPR_2"/>
    <property type="match status" value="1"/>
</dbReference>
<dbReference type="PANTHER" id="PTHR44943">
    <property type="entry name" value="CELLULOSE SYNTHASE OPERON PROTEIN C"/>
    <property type="match status" value="1"/>
</dbReference>
<dbReference type="PROSITE" id="PS50005">
    <property type="entry name" value="TPR"/>
    <property type="match status" value="10"/>
</dbReference>
<dbReference type="Pfam" id="PF00515">
    <property type="entry name" value="TPR_1"/>
    <property type="match status" value="2"/>
</dbReference>
<feature type="repeat" description="TPR" evidence="3">
    <location>
        <begin position="605"/>
        <end position="638"/>
    </location>
</feature>
<dbReference type="InterPro" id="IPR051685">
    <property type="entry name" value="Ycf3/AcsC/BcsC/TPR_MFPF"/>
</dbReference>
<feature type="repeat" description="TPR" evidence="3">
    <location>
        <begin position="503"/>
        <end position="536"/>
    </location>
</feature>
<dbReference type="PROSITE" id="PS50293">
    <property type="entry name" value="TPR_REGION"/>
    <property type="match status" value="2"/>
</dbReference>
<keyword evidence="1" id="KW-0677">Repeat</keyword>
<dbReference type="Pfam" id="PF12770">
    <property type="entry name" value="CHAT"/>
    <property type="match status" value="1"/>
</dbReference>